<gene>
    <name evidence="1" type="ORF">Pmar_PMAR017299</name>
    <name evidence="2" type="ORF">Pmar_PMAR028185</name>
</gene>
<dbReference type="RefSeq" id="XP_002772069.1">
    <property type="nucleotide sequence ID" value="XM_002772023.1"/>
</dbReference>
<evidence type="ECO:0000313" key="1">
    <source>
        <dbReference type="EMBL" id="EER03885.1"/>
    </source>
</evidence>
<dbReference type="InterPro" id="IPR013083">
    <property type="entry name" value="Znf_RING/FYVE/PHD"/>
</dbReference>
<dbReference type="Pfam" id="PF13920">
    <property type="entry name" value="zf-C3HC4_3"/>
    <property type="match status" value="1"/>
</dbReference>
<dbReference type="AlphaFoldDB" id="C5LB69"/>
<keyword evidence="3" id="KW-1185">Reference proteome</keyword>
<dbReference type="Gene3D" id="3.30.40.10">
    <property type="entry name" value="Zinc/RING finger domain, C3HC4 (zinc finger)"/>
    <property type="match status" value="1"/>
</dbReference>
<organism evidence="3">
    <name type="scientific">Perkinsus marinus (strain ATCC 50983 / TXsc)</name>
    <dbReference type="NCBI Taxonomy" id="423536"/>
    <lineage>
        <taxon>Eukaryota</taxon>
        <taxon>Sar</taxon>
        <taxon>Alveolata</taxon>
        <taxon>Perkinsozoa</taxon>
        <taxon>Perkinsea</taxon>
        <taxon>Perkinsida</taxon>
        <taxon>Perkinsidae</taxon>
        <taxon>Perkinsus</taxon>
    </lineage>
</organism>
<accession>C5LB69</accession>
<evidence type="ECO:0000313" key="2">
    <source>
        <dbReference type="EMBL" id="EER05997.1"/>
    </source>
</evidence>
<reference evidence="2 3" key="1">
    <citation type="submission" date="2008-07" db="EMBL/GenBank/DDBJ databases">
        <authorList>
            <person name="El-Sayed N."/>
            <person name="Caler E."/>
            <person name="Inman J."/>
            <person name="Amedeo P."/>
            <person name="Hass B."/>
            <person name="Wortman J."/>
        </authorList>
    </citation>
    <scope>NUCLEOTIDE SEQUENCE [LARGE SCALE GENOMIC DNA]</scope>
    <source>
        <strain evidence="2">ATCC 50983</strain>
        <strain evidence="3">ATCC 50983 / TXsc</strain>
    </source>
</reference>
<dbReference type="RefSeq" id="XP_002774181.1">
    <property type="nucleotide sequence ID" value="XM_002774135.1"/>
</dbReference>
<evidence type="ECO:0000313" key="3">
    <source>
        <dbReference type="Proteomes" id="UP000007800"/>
    </source>
</evidence>
<dbReference type="SUPFAM" id="SSF57850">
    <property type="entry name" value="RING/U-box"/>
    <property type="match status" value="1"/>
</dbReference>
<proteinExistence type="predicted"/>
<dbReference type="OMA" id="HETICLK"/>
<dbReference type="OrthoDB" id="443880at2759"/>
<dbReference type="GeneID" id="9087260"/>
<evidence type="ECO:0008006" key="4">
    <source>
        <dbReference type="Google" id="ProtNLM"/>
    </source>
</evidence>
<dbReference type="EMBL" id="GG680905">
    <property type="protein sequence ID" value="EER05997.1"/>
    <property type="molecule type" value="Genomic_DNA"/>
</dbReference>
<name>C5LB69_PERM5</name>
<dbReference type="EMBL" id="GG682011">
    <property type="protein sequence ID" value="EER03885.1"/>
    <property type="molecule type" value="Genomic_DNA"/>
</dbReference>
<dbReference type="GeneID" id="9044481"/>
<sequence>MASDESKKKLAEASAQQLKTDTVCKCCHKQEAEFGPSTCGHIFACKRCAMKIATGGKCKVCGELFADIVRA</sequence>
<dbReference type="Proteomes" id="UP000007800">
    <property type="component" value="Unassembled WGS sequence"/>
</dbReference>
<protein>
    <recommendedName>
        <fullName evidence="4">RING-type domain-containing protein</fullName>
    </recommendedName>
</protein>